<proteinExistence type="predicted"/>
<dbReference type="Proteomes" id="UP000286931">
    <property type="component" value="Unassembled WGS sequence"/>
</dbReference>
<organism evidence="3 4">
    <name type="scientific">Embleya hyalina</name>
    <dbReference type="NCBI Taxonomy" id="516124"/>
    <lineage>
        <taxon>Bacteria</taxon>
        <taxon>Bacillati</taxon>
        <taxon>Actinomycetota</taxon>
        <taxon>Actinomycetes</taxon>
        <taxon>Kitasatosporales</taxon>
        <taxon>Streptomycetaceae</taxon>
        <taxon>Embleya</taxon>
    </lineage>
</organism>
<protein>
    <submittedName>
        <fullName evidence="3">Uncharacterized protein</fullName>
    </submittedName>
</protein>
<dbReference type="EMBL" id="BIFH01000027">
    <property type="protein sequence ID" value="GCD98359.1"/>
    <property type="molecule type" value="Genomic_DNA"/>
</dbReference>
<reference evidence="3 4" key="1">
    <citation type="submission" date="2018-12" db="EMBL/GenBank/DDBJ databases">
        <title>Draft genome sequence of Embleya hyalina NBRC 13850T.</title>
        <authorList>
            <person name="Komaki H."/>
            <person name="Hosoyama A."/>
            <person name="Kimura A."/>
            <person name="Ichikawa N."/>
            <person name="Tamura T."/>
        </authorList>
    </citation>
    <scope>NUCLEOTIDE SEQUENCE [LARGE SCALE GENOMIC DNA]</scope>
    <source>
        <strain evidence="3 4">NBRC 13850</strain>
    </source>
</reference>
<feature type="region of interest" description="Disordered" evidence="1">
    <location>
        <begin position="31"/>
        <end position="74"/>
    </location>
</feature>
<sequence>MRSKRWILAGLGVGVVGGFVGGLLGGSRRPRVPGPPPWAPAGPAIPVHALPRGSRWPVDRDTPAERSARARPGG</sequence>
<keyword evidence="2" id="KW-1133">Transmembrane helix</keyword>
<dbReference type="RefSeq" id="WP_126640263.1">
    <property type="nucleotide sequence ID" value="NZ_BIFH01000027.1"/>
</dbReference>
<feature type="compositionally biased region" description="Basic and acidic residues" evidence="1">
    <location>
        <begin position="57"/>
        <end position="68"/>
    </location>
</feature>
<dbReference type="AlphaFoldDB" id="A0A401YUV9"/>
<name>A0A401YUV9_9ACTN</name>
<keyword evidence="2" id="KW-0472">Membrane</keyword>
<feature type="transmembrane region" description="Helical" evidence="2">
    <location>
        <begin position="6"/>
        <end position="25"/>
    </location>
</feature>
<keyword evidence="2" id="KW-0812">Transmembrane</keyword>
<gene>
    <name evidence="3" type="ORF">EHYA_06066</name>
</gene>
<evidence type="ECO:0000256" key="1">
    <source>
        <dbReference type="SAM" id="MobiDB-lite"/>
    </source>
</evidence>
<evidence type="ECO:0000256" key="2">
    <source>
        <dbReference type="SAM" id="Phobius"/>
    </source>
</evidence>
<keyword evidence="4" id="KW-1185">Reference proteome</keyword>
<evidence type="ECO:0000313" key="3">
    <source>
        <dbReference type="EMBL" id="GCD98359.1"/>
    </source>
</evidence>
<accession>A0A401YUV9</accession>
<evidence type="ECO:0000313" key="4">
    <source>
        <dbReference type="Proteomes" id="UP000286931"/>
    </source>
</evidence>
<comment type="caution">
    <text evidence="3">The sequence shown here is derived from an EMBL/GenBank/DDBJ whole genome shotgun (WGS) entry which is preliminary data.</text>
</comment>